<evidence type="ECO:0000256" key="2">
    <source>
        <dbReference type="ARBA" id="ARBA00022598"/>
    </source>
</evidence>
<dbReference type="PANTHER" id="PTHR11772">
    <property type="entry name" value="ASPARAGINE SYNTHETASE"/>
    <property type="match status" value="1"/>
</dbReference>
<name>A0A372FUD7_9ACTN</name>
<dbReference type="GO" id="GO:0005524">
    <property type="term" value="F:ATP binding"/>
    <property type="evidence" value="ECO:0007669"/>
    <property type="project" value="UniProtKB-KW"/>
</dbReference>
<dbReference type="InterPro" id="IPR014729">
    <property type="entry name" value="Rossmann-like_a/b/a_fold"/>
</dbReference>
<accession>A0A372FUD7</accession>
<feature type="domain" description="Glutamine amidotransferase type-2" evidence="5">
    <location>
        <begin position="70"/>
        <end position="246"/>
    </location>
</feature>
<dbReference type="SUPFAM" id="SSF56235">
    <property type="entry name" value="N-terminal nucleophile aminohydrolases (Ntn hydrolases)"/>
    <property type="match status" value="1"/>
</dbReference>
<evidence type="ECO:0000256" key="3">
    <source>
        <dbReference type="ARBA" id="ARBA00022741"/>
    </source>
</evidence>
<dbReference type="Proteomes" id="UP000262621">
    <property type="component" value="Unassembled WGS sequence"/>
</dbReference>
<keyword evidence="2" id="KW-0436">Ligase</keyword>
<dbReference type="InterPro" id="IPR029055">
    <property type="entry name" value="Ntn_hydrolases_N"/>
</dbReference>
<dbReference type="InterPro" id="IPR017932">
    <property type="entry name" value="GATase_2_dom"/>
</dbReference>
<reference evidence="6 7" key="1">
    <citation type="submission" date="2018-08" db="EMBL/GenBank/DDBJ databases">
        <title>Verrucosispora craniellae sp. nov., isolated from a marine sponge in the South China Sea.</title>
        <authorList>
            <person name="Li L."/>
            <person name="Lin H.W."/>
        </authorList>
    </citation>
    <scope>NUCLEOTIDE SEQUENCE [LARGE SCALE GENOMIC DNA]</scope>
    <source>
        <strain evidence="6 7">LHW63014</strain>
    </source>
</reference>
<dbReference type="GO" id="GO:0004066">
    <property type="term" value="F:asparagine synthase (glutamine-hydrolyzing) activity"/>
    <property type="evidence" value="ECO:0007669"/>
    <property type="project" value="InterPro"/>
</dbReference>
<dbReference type="Pfam" id="PF13537">
    <property type="entry name" value="GATase_7"/>
    <property type="match status" value="1"/>
</dbReference>
<dbReference type="Gene3D" id="3.60.20.10">
    <property type="entry name" value="Glutamine Phosphoribosylpyrophosphate, subunit 1, domain 1"/>
    <property type="match status" value="1"/>
</dbReference>
<dbReference type="GO" id="GO:0005829">
    <property type="term" value="C:cytosol"/>
    <property type="evidence" value="ECO:0007669"/>
    <property type="project" value="TreeGrafter"/>
</dbReference>
<dbReference type="Pfam" id="PF00733">
    <property type="entry name" value="Asn_synthase"/>
    <property type="match status" value="2"/>
</dbReference>
<sequence>MGPPPEEPPRLSVGNPVVALSTTSRPVPCCSLQEAGAHRGVSVPADNRAAPTRSAMRGHPEPRRGVGEMCGIAASYPVDDAFITAALRAQAARGPDQTASVDLGFCALGVNRLAISGLDGGHQPLGSADGSVVVVFNGAIYNADRLIERYGLTPRSGNDGEIIHFLYQRYGLSFADHLEGMFAICLADLRRRELVVAVDQVGIKPLYWCDTSRGRYVASTLAAFPPELRRQVRRVPPGTVWSTSGEGRRIVHEHTLQGALGDLLTASVAEQLPHEVRWGCMLSGGVDSSLIARIATEFVGAGAVETFTCGTGSSTDLTAARQVAEMLGTKHHEIIVDPDELPEIVDRVVEATGSFERWTVMAGVGTYLTARAARQEGTKVLLSGEGADELFGGYDEFQEVPTPYLDSMLLQYQADLGVSECLRLDRCTMAHGVEVRVPFLCTPVMRHARELPVADKIRTVNGVPVRKWALREFARTLLPAHVADRRKEEFTNGSGLTAELRRIAEAMFPPTRVADIVAAHPSFPVDDPFSAWFFTRWWEANGNSLGDNWQSMVDRGLFRQQWSIYHQPNGRDFALYRSAPASGKGNAE</sequence>
<dbReference type="EMBL" id="QVFU01000031">
    <property type="protein sequence ID" value="RFS44381.1"/>
    <property type="molecule type" value="Genomic_DNA"/>
</dbReference>
<protein>
    <recommendedName>
        <fullName evidence="5">Glutamine amidotransferase type-2 domain-containing protein</fullName>
    </recommendedName>
</protein>
<dbReference type="GO" id="GO:0006529">
    <property type="term" value="P:asparagine biosynthetic process"/>
    <property type="evidence" value="ECO:0007669"/>
    <property type="project" value="InterPro"/>
</dbReference>
<dbReference type="AlphaFoldDB" id="A0A372FUD7"/>
<dbReference type="InterPro" id="IPR001962">
    <property type="entry name" value="Asn_synthase"/>
</dbReference>
<organism evidence="6 7">
    <name type="scientific">Micromonospora craniellae</name>
    <dbReference type="NCBI Taxonomy" id="2294034"/>
    <lineage>
        <taxon>Bacteria</taxon>
        <taxon>Bacillati</taxon>
        <taxon>Actinomycetota</taxon>
        <taxon>Actinomycetes</taxon>
        <taxon>Micromonosporales</taxon>
        <taxon>Micromonosporaceae</taxon>
        <taxon>Micromonospora</taxon>
    </lineage>
</organism>
<comment type="caution">
    <text evidence="6">The sequence shown here is derived from an EMBL/GenBank/DDBJ whole genome shotgun (WGS) entry which is preliminary data.</text>
</comment>
<dbReference type="CDD" id="cd01991">
    <property type="entry name" value="Asn_synthase_B_C"/>
    <property type="match status" value="1"/>
</dbReference>
<evidence type="ECO:0000256" key="4">
    <source>
        <dbReference type="ARBA" id="ARBA00022840"/>
    </source>
</evidence>
<dbReference type="PROSITE" id="PS51278">
    <property type="entry name" value="GATASE_TYPE_2"/>
    <property type="match status" value="1"/>
</dbReference>
<dbReference type="PANTHER" id="PTHR11772:SF2">
    <property type="entry name" value="ASPARAGINE SYNTHETASE [GLUTAMINE-HYDROLYZING]"/>
    <property type="match status" value="1"/>
</dbReference>
<comment type="similarity">
    <text evidence="1">Belongs to the asparagine synthetase family.</text>
</comment>
<dbReference type="Gene3D" id="3.40.50.620">
    <property type="entry name" value="HUPs"/>
    <property type="match status" value="1"/>
</dbReference>
<keyword evidence="4" id="KW-0067">ATP-binding</keyword>
<evidence type="ECO:0000313" key="7">
    <source>
        <dbReference type="Proteomes" id="UP000262621"/>
    </source>
</evidence>
<dbReference type="CDD" id="cd00712">
    <property type="entry name" value="AsnB"/>
    <property type="match status" value="1"/>
</dbReference>
<proteinExistence type="inferred from homology"/>
<evidence type="ECO:0000259" key="5">
    <source>
        <dbReference type="PROSITE" id="PS51278"/>
    </source>
</evidence>
<evidence type="ECO:0000313" key="6">
    <source>
        <dbReference type="EMBL" id="RFS44381.1"/>
    </source>
</evidence>
<dbReference type="SUPFAM" id="SSF52402">
    <property type="entry name" value="Adenine nucleotide alpha hydrolases-like"/>
    <property type="match status" value="1"/>
</dbReference>
<gene>
    <name evidence="6" type="ORF">D0Q02_22695</name>
</gene>
<dbReference type="InterPro" id="IPR050795">
    <property type="entry name" value="Asn_Synthetase"/>
</dbReference>
<dbReference type="InterPro" id="IPR033738">
    <property type="entry name" value="AsnB_N"/>
</dbReference>
<keyword evidence="7" id="KW-1185">Reference proteome</keyword>
<evidence type="ECO:0000256" key="1">
    <source>
        <dbReference type="ARBA" id="ARBA00005752"/>
    </source>
</evidence>
<keyword evidence="3" id="KW-0547">Nucleotide-binding</keyword>